<organism evidence="4 5">
    <name type="scientific">Lasius niger</name>
    <name type="common">Black garden ant</name>
    <dbReference type="NCBI Taxonomy" id="67767"/>
    <lineage>
        <taxon>Eukaryota</taxon>
        <taxon>Metazoa</taxon>
        <taxon>Ecdysozoa</taxon>
        <taxon>Arthropoda</taxon>
        <taxon>Hexapoda</taxon>
        <taxon>Insecta</taxon>
        <taxon>Pterygota</taxon>
        <taxon>Neoptera</taxon>
        <taxon>Endopterygota</taxon>
        <taxon>Hymenoptera</taxon>
        <taxon>Apocrita</taxon>
        <taxon>Aculeata</taxon>
        <taxon>Formicoidea</taxon>
        <taxon>Formicidae</taxon>
        <taxon>Formicinae</taxon>
        <taxon>Lasius</taxon>
        <taxon>Lasius</taxon>
    </lineage>
</organism>
<dbReference type="PROSITE" id="PS50158">
    <property type="entry name" value="ZF_CCHC"/>
    <property type="match status" value="1"/>
</dbReference>
<dbReference type="GO" id="GO:0008270">
    <property type="term" value="F:zinc ion binding"/>
    <property type="evidence" value="ECO:0007669"/>
    <property type="project" value="UniProtKB-KW"/>
</dbReference>
<dbReference type="InterPro" id="IPR036875">
    <property type="entry name" value="Znf_CCHC_sf"/>
</dbReference>
<name>A0A0J7KCH7_LASNI</name>
<feature type="coiled-coil region" evidence="2">
    <location>
        <begin position="233"/>
        <end position="260"/>
    </location>
</feature>
<dbReference type="AlphaFoldDB" id="A0A0J7KCH7"/>
<dbReference type="SUPFAM" id="SSF57756">
    <property type="entry name" value="Retrovirus zinc finger-like domains"/>
    <property type="match status" value="1"/>
</dbReference>
<evidence type="ECO:0000259" key="3">
    <source>
        <dbReference type="PROSITE" id="PS50158"/>
    </source>
</evidence>
<dbReference type="InterPro" id="IPR001878">
    <property type="entry name" value="Znf_CCHC"/>
</dbReference>
<protein>
    <recommendedName>
        <fullName evidence="3">CCHC-type domain-containing protein</fullName>
    </recommendedName>
</protein>
<comment type="caution">
    <text evidence="4">The sequence shown here is derived from an EMBL/GenBank/DDBJ whole genome shotgun (WGS) entry which is preliminary data.</text>
</comment>
<evidence type="ECO:0000256" key="1">
    <source>
        <dbReference type="PROSITE-ProRule" id="PRU00047"/>
    </source>
</evidence>
<reference evidence="4 5" key="1">
    <citation type="submission" date="2015-04" db="EMBL/GenBank/DDBJ databases">
        <title>Lasius niger genome sequencing.</title>
        <authorList>
            <person name="Konorov E.A."/>
            <person name="Nikitin M.A."/>
            <person name="Kirill M.V."/>
            <person name="Chang P."/>
        </authorList>
    </citation>
    <scope>NUCLEOTIDE SEQUENCE [LARGE SCALE GENOMIC DNA]</scope>
    <source>
        <tissue evidence="4">Whole</tissue>
    </source>
</reference>
<evidence type="ECO:0000313" key="5">
    <source>
        <dbReference type="Proteomes" id="UP000036403"/>
    </source>
</evidence>
<evidence type="ECO:0000313" key="4">
    <source>
        <dbReference type="EMBL" id="KMQ87934.1"/>
    </source>
</evidence>
<keyword evidence="1" id="KW-0862">Zinc</keyword>
<dbReference type="Pfam" id="PF03732">
    <property type="entry name" value="Retrotrans_gag"/>
    <property type="match status" value="1"/>
</dbReference>
<dbReference type="InterPro" id="IPR005162">
    <property type="entry name" value="Retrotrans_gag_dom"/>
</dbReference>
<keyword evidence="1" id="KW-0479">Metal-binding</keyword>
<dbReference type="GO" id="GO:0003676">
    <property type="term" value="F:nucleic acid binding"/>
    <property type="evidence" value="ECO:0007669"/>
    <property type="project" value="InterPro"/>
</dbReference>
<accession>A0A0J7KCH7</accession>
<sequence>MKTWLYELSKERISAFAVACGIDTTGTLDEIRARVRQYIDEHPGEFNSPGPAPTDVRPPPQIAVAPPTPDHSFAESEPASTNTAKTLNQIRKWGCHFDGRDPLAFLERIEELREGYGYSEDQLLRGLPELLKGDTLLWCRNNRDDWGTWEEFCRDFRLRYLPPNFQEQLEREIFERRQREGEKFANYTDAVTTLMRRAGGFARERRLERIYANMRAEYKLYIRRTDIRSLTELTTRAAEYEDLERERREEQNTARKAAASKPAVAAVYNREECCWRCKQRGHTRMNCSRPPRKFCSQCGKDGVLTKECHPPHSGPEC</sequence>
<dbReference type="EMBL" id="LBMM01009704">
    <property type="protein sequence ID" value="KMQ87934.1"/>
    <property type="molecule type" value="Genomic_DNA"/>
</dbReference>
<dbReference type="Proteomes" id="UP000036403">
    <property type="component" value="Unassembled WGS sequence"/>
</dbReference>
<keyword evidence="5" id="KW-1185">Reference proteome</keyword>
<dbReference type="PaxDb" id="67767-A0A0J7KCH7"/>
<proteinExistence type="predicted"/>
<dbReference type="OrthoDB" id="7700824at2759"/>
<feature type="domain" description="CCHC-type" evidence="3">
    <location>
        <begin position="274"/>
        <end position="287"/>
    </location>
</feature>
<gene>
    <name evidence="4" type="ORF">RF55_12658</name>
</gene>
<keyword evidence="2" id="KW-0175">Coiled coil</keyword>
<keyword evidence="1" id="KW-0863">Zinc-finger</keyword>
<evidence type="ECO:0000256" key="2">
    <source>
        <dbReference type="SAM" id="Coils"/>
    </source>
</evidence>
<dbReference type="Gene3D" id="4.10.60.10">
    <property type="entry name" value="Zinc finger, CCHC-type"/>
    <property type="match status" value="1"/>
</dbReference>